<gene>
    <name evidence="1" type="ORF">ATY41_02805</name>
</gene>
<dbReference type="RefSeq" id="WP_011187009.1">
    <property type="nucleotide sequence ID" value="NZ_LNZG01000023.1"/>
</dbReference>
<sequence>MNINTNPAGTVPVLVDITGNEIHIQELIETTEGLALNDRGVFSLLGTVREAQIAGAREGSLINGWWWESEGYSGEAKTKAAAIAAMLTDADYTQATLTDTIPDLLTGWDGAA</sequence>
<evidence type="ECO:0000313" key="1">
    <source>
        <dbReference type="EMBL" id="ODA89988.1"/>
    </source>
</evidence>
<organism evidence="1 2">
    <name type="scientific">Leifsonia xyli subsp. xyli</name>
    <dbReference type="NCBI Taxonomy" id="59736"/>
    <lineage>
        <taxon>Bacteria</taxon>
        <taxon>Bacillati</taxon>
        <taxon>Actinomycetota</taxon>
        <taxon>Actinomycetes</taxon>
        <taxon>Micrococcales</taxon>
        <taxon>Microbacteriaceae</taxon>
        <taxon>Leifsonia</taxon>
    </lineage>
</organism>
<reference evidence="1 2" key="1">
    <citation type="submission" date="2015-11" db="EMBL/GenBank/DDBJ databases">
        <authorList>
            <person name="Zhang Y."/>
            <person name="Guo Z."/>
        </authorList>
    </citation>
    <scope>NUCLEOTIDE SEQUENCE [LARGE SCALE GENOMIC DNA]</scope>
    <source>
        <strain evidence="2">gdw1</strain>
    </source>
</reference>
<comment type="caution">
    <text evidence="1">The sequence shown here is derived from an EMBL/GenBank/DDBJ whole genome shotgun (WGS) entry which is preliminary data.</text>
</comment>
<dbReference type="OrthoDB" id="9917048at2"/>
<accession>A0A1E2SK10</accession>
<evidence type="ECO:0000313" key="2">
    <source>
        <dbReference type="Proteomes" id="UP000094426"/>
    </source>
</evidence>
<protein>
    <submittedName>
        <fullName evidence="1">Uncharacterized protein</fullName>
    </submittedName>
</protein>
<proteinExistence type="predicted"/>
<name>A0A1E2SK10_LEIXY</name>
<dbReference type="EMBL" id="LNZG01000023">
    <property type="protein sequence ID" value="ODA89988.1"/>
    <property type="molecule type" value="Genomic_DNA"/>
</dbReference>
<dbReference type="Proteomes" id="UP000094426">
    <property type="component" value="Unassembled WGS sequence"/>
</dbReference>
<dbReference type="AlphaFoldDB" id="A0A1E2SK10"/>